<feature type="region of interest" description="Disordered" evidence="1">
    <location>
        <begin position="138"/>
        <end position="161"/>
    </location>
</feature>
<evidence type="ECO:0000313" key="2">
    <source>
        <dbReference type="EMBL" id="GFE81796.1"/>
    </source>
</evidence>
<protein>
    <recommendedName>
        <fullName evidence="4">DUF3618 domain-containing protein</fullName>
    </recommendedName>
</protein>
<evidence type="ECO:0000313" key="3">
    <source>
        <dbReference type="Proteomes" id="UP000445000"/>
    </source>
</evidence>
<accession>A0A829YGT5</accession>
<dbReference type="EMBL" id="BLJN01000003">
    <property type="protein sequence ID" value="GFE81796.1"/>
    <property type="molecule type" value="Genomic_DNA"/>
</dbReference>
<sequence>MTESTDSTSTSGARGRAADLKQRLREDGKQRIESGKRAAADQIADIAEAIDAACAKLDPSQPAIASYASRLAGNVSGLAAHLREDSIEDLYYQVRQLAVRHPGMFLLGSAALGIALARFMKASERNLDALYEEDLGEASEEQSARFYRASATPDTYGERGV</sequence>
<feature type="region of interest" description="Disordered" evidence="1">
    <location>
        <begin position="1"/>
        <end position="36"/>
    </location>
</feature>
<gene>
    <name evidence="2" type="ORF">GCM10011487_37960</name>
</gene>
<dbReference type="AlphaFoldDB" id="A0A829YGT5"/>
<name>A0A829YGT5_9GAMM</name>
<evidence type="ECO:0008006" key="4">
    <source>
        <dbReference type="Google" id="ProtNLM"/>
    </source>
</evidence>
<organism evidence="2 3">
    <name type="scientific">Steroidobacter agaridevorans</name>
    <dbReference type="NCBI Taxonomy" id="2695856"/>
    <lineage>
        <taxon>Bacteria</taxon>
        <taxon>Pseudomonadati</taxon>
        <taxon>Pseudomonadota</taxon>
        <taxon>Gammaproteobacteria</taxon>
        <taxon>Steroidobacterales</taxon>
        <taxon>Steroidobacteraceae</taxon>
        <taxon>Steroidobacter</taxon>
    </lineage>
</organism>
<feature type="compositionally biased region" description="Polar residues" evidence="1">
    <location>
        <begin position="1"/>
        <end position="12"/>
    </location>
</feature>
<evidence type="ECO:0000256" key="1">
    <source>
        <dbReference type="SAM" id="MobiDB-lite"/>
    </source>
</evidence>
<comment type="caution">
    <text evidence="2">The sequence shown here is derived from an EMBL/GenBank/DDBJ whole genome shotgun (WGS) entry which is preliminary data.</text>
</comment>
<feature type="compositionally biased region" description="Basic and acidic residues" evidence="1">
    <location>
        <begin position="16"/>
        <end position="36"/>
    </location>
</feature>
<keyword evidence="3" id="KW-1185">Reference proteome</keyword>
<reference evidence="3" key="1">
    <citation type="submission" date="2020-01" db="EMBL/GenBank/DDBJ databases">
        <title>'Steroidobacter agaridevorans' sp. nov., agar-degrading bacteria isolated from rhizosphere soils.</title>
        <authorList>
            <person name="Ikenaga M."/>
            <person name="Kataoka M."/>
            <person name="Murouchi A."/>
            <person name="Katsuragi S."/>
            <person name="Sakai M."/>
        </authorList>
    </citation>
    <scope>NUCLEOTIDE SEQUENCE [LARGE SCALE GENOMIC DNA]</scope>
    <source>
        <strain evidence="3">YU21-B</strain>
    </source>
</reference>
<dbReference type="Proteomes" id="UP000445000">
    <property type="component" value="Unassembled WGS sequence"/>
</dbReference>
<proteinExistence type="predicted"/>
<dbReference type="RefSeq" id="WP_161813408.1">
    <property type="nucleotide sequence ID" value="NZ_BLJN01000003.1"/>
</dbReference>